<keyword evidence="3" id="KW-1185">Reference proteome</keyword>
<sequence>MKGTEFYPLAVVFVLCPNADPESTPFKLKGWPPAKNNERNGAMRSTSLSSEPLAGRTTAGSPRGHWSFSWVAEDDLSFPNNSVSMSDHQCPGDSGTCDQQVDGFPEFTWSIVAAGDLREERNEKTEKKTGSPQGWEEDVNVSDFRTMSMLTGSFNIASCKNLLRIWFAPKDAKLNPREI</sequence>
<dbReference type="EMBL" id="CP026259">
    <property type="protein sequence ID" value="AWP16838.1"/>
    <property type="molecule type" value="Genomic_DNA"/>
</dbReference>
<evidence type="ECO:0000313" key="3">
    <source>
        <dbReference type="Proteomes" id="UP000246464"/>
    </source>
</evidence>
<evidence type="ECO:0000256" key="1">
    <source>
        <dbReference type="SAM" id="MobiDB-lite"/>
    </source>
</evidence>
<organism evidence="2 3">
    <name type="scientific">Scophthalmus maximus</name>
    <name type="common">Turbot</name>
    <name type="synonym">Psetta maxima</name>
    <dbReference type="NCBI Taxonomy" id="52904"/>
    <lineage>
        <taxon>Eukaryota</taxon>
        <taxon>Metazoa</taxon>
        <taxon>Chordata</taxon>
        <taxon>Craniata</taxon>
        <taxon>Vertebrata</taxon>
        <taxon>Euteleostomi</taxon>
        <taxon>Actinopterygii</taxon>
        <taxon>Neopterygii</taxon>
        <taxon>Teleostei</taxon>
        <taxon>Neoteleostei</taxon>
        <taxon>Acanthomorphata</taxon>
        <taxon>Carangaria</taxon>
        <taxon>Pleuronectiformes</taxon>
        <taxon>Pleuronectoidei</taxon>
        <taxon>Scophthalmidae</taxon>
        <taxon>Scophthalmus</taxon>
    </lineage>
</organism>
<name>A0A2U9CK00_SCOMX</name>
<proteinExistence type="predicted"/>
<keyword evidence="2" id="KW-0418">Kinase</keyword>
<reference evidence="2 3" key="1">
    <citation type="submission" date="2017-12" db="EMBL/GenBank/DDBJ databases">
        <title>Integrating genomic resources of turbot (Scophthalmus maximus) in depth evaluation of genetic and physical mapping variation across individuals.</title>
        <authorList>
            <person name="Martinez P."/>
        </authorList>
    </citation>
    <scope>NUCLEOTIDE SEQUENCE [LARGE SCALE GENOMIC DNA]</scope>
</reference>
<keyword evidence="2" id="KW-0675">Receptor</keyword>
<dbReference type="AlphaFoldDB" id="A0A2U9CK00"/>
<protein>
    <submittedName>
        <fullName evidence="2">Putative ALK tyrosine kinase receptor-like</fullName>
    </submittedName>
</protein>
<gene>
    <name evidence="2" type="ORF">SMAX5B_003476</name>
</gene>
<accession>A0A2U9CK00</accession>
<feature type="region of interest" description="Disordered" evidence="1">
    <location>
        <begin position="25"/>
        <end position="60"/>
    </location>
</feature>
<keyword evidence="2" id="KW-0808">Transferase</keyword>
<dbReference type="Proteomes" id="UP000246464">
    <property type="component" value="Chromosome 17"/>
</dbReference>
<evidence type="ECO:0000313" key="2">
    <source>
        <dbReference type="EMBL" id="AWP16838.1"/>
    </source>
</evidence>
<dbReference type="GO" id="GO:0016301">
    <property type="term" value="F:kinase activity"/>
    <property type="evidence" value="ECO:0007669"/>
    <property type="project" value="UniProtKB-KW"/>
</dbReference>